<sequence>MSKKTIVLLGDSLTYGYGVHKKESWAYKLNYIENLNVINKGVNGSTTTDMLNRFTKDVINLNPDIIFIMGGTNDVLSNKNLSFAINNIRLMIKEGLTITKNIIIGIPPTVYKTNNSYFISFETYDYVFENLKKLRLDLINLCEELKVSYIDFFTETSLSEYYNDIFIDGVHLNALGNNLIYEKILTTIM</sequence>
<reference evidence="2 3" key="1">
    <citation type="submission" date="2016-08" db="EMBL/GenBank/DDBJ databases">
        <title>Complete Genome Sequence Of The Indigo Reducing Clostridium isatidis DSM15098.</title>
        <authorList>
            <person name="Little G.T."/>
            <person name="Minton N.P."/>
        </authorList>
    </citation>
    <scope>NUCLEOTIDE SEQUENCE [LARGE SCALE GENOMIC DNA]</scope>
    <source>
        <strain evidence="2 3">DSM 15098</strain>
    </source>
</reference>
<dbReference type="AlphaFoldDB" id="A0A343JEZ4"/>
<dbReference type="InterPro" id="IPR036514">
    <property type="entry name" value="SGNH_hydro_sf"/>
</dbReference>
<dbReference type="Gene3D" id="3.40.50.1110">
    <property type="entry name" value="SGNH hydrolase"/>
    <property type="match status" value="1"/>
</dbReference>
<accession>A0A343JEZ4</accession>
<gene>
    <name evidence="2" type="ORF">BEN51_11610</name>
</gene>
<dbReference type="EMBL" id="CP016786">
    <property type="protein sequence ID" value="ASW44102.1"/>
    <property type="molecule type" value="Genomic_DNA"/>
</dbReference>
<protein>
    <recommendedName>
        <fullName evidence="1">SGNH hydrolase-type esterase domain-containing protein</fullName>
    </recommendedName>
</protein>
<feature type="domain" description="SGNH hydrolase-type esterase" evidence="1">
    <location>
        <begin position="8"/>
        <end position="177"/>
    </location>
</feature>
<proteinExistence type="predicted"/>
<evidence type="ECO:0000313" key="2">
    <source>
        <dbReference type="EMBL" id="ASW44102.1"/>
    </source>
</evidence>
<evidence type="ECO:0000313" key="3">
    <source>
        <dbReference type="Proteomes" id="UP000264883"/>
    </source>
</evidence>
<evidence type="ECO:0000259" key="1">
    <source>
        <dbReference type="Pfam" id="PF13472"/>
    </source>
</evidence>
<keyword evidence="3" id="KW-1185">Reference proteome</keyword>
<name>A0A343JEZ4_9CLOT</name>
<dbReference type="PANTHER" id="PTHR30383:SF5">
    <property type="entry name" value="SGNH HYDROLASE-TYPE ESTERASE DOMAIN-CONTAINING PROTEIN"/>
    <property type="match status" value="1"/>
</dbReference>
<dbReference type="GO" id="GO:0004622">
    <property type="term" value="F:phosphatidylcholine lysophospholipase activity"/>
    <property type="evidence" value="ECO:0007669"/>
    <property type="project" value="TreeGrafter"/>
</dbReference>
<dbReference type="PANTHER" id="PTHR30383">
    <property type="entry name" value="THIOESTERASE 1/PROTEASE 1/LYSOPHOSPHOLIPASE L1"/>
    <property type="match status" value="1"/>
</dbReference>
<dbReference type="KEGG" id="cia:BEN51_11610"/>
<organism evidence="2 3">
    <name type="scientific">Clostridium isatidis</name>
    <dbReference type="NCBI Taxonomy" id="182773"/>
    <lineage>
        <taxon>Bacteria</taxon>
        <taxon>Bacillati</taxon>
        <taxon>Bacillota</taxon>
        <taxon>Clostridia</taxon>
        <taxon>Eubacteriales</taxon>
        <taxon>Clostridiaceae</taxon>
        <taxon>Clostridium</taxon>
    </lineage>
</organism>
<dbReference type="SUPFAM" id="SSF52266">
    <property type="entry name" value="SGNH hydrolase"/>
    <property type="match status" value="1"/>
</dbReference>
<dbReference type="InterPro" id="IPR051532">
    <property type="entry name" value="Ester_Hydrolysis_Enzymes"/>
</dbReference>
<dbReference type="InterPro" id="IPR013830">
    <property type="entry name" value="SGNH_hydro"/>
</dbReference>
<dbReference type="Proteomes" id="UP000264883">
    <property type="component" value="Chromosome"/>
</dbReference>
<dbReference type="RefSeq" id="WP_119866227.1">
    <property type="nucleotide sequence ID" value="NZ_CP016786.1"/>
</dbReference>
<dbReference type="OrthoDB" id="9777593at2"/>
<dbReference type="Pfam" id="PF13472">
    <property type="entry name" value="Lipase_GDSL_2"/>
    <property type="match status" value="1"/>
</dbReference>